<dbReference type="EMBL" id="JARDXE010000034">
    <property type="protein sequence ID" value="MDE8649858.1"/>
    <property type="molecule type" value="Genomic_DNA"/>
</dbReference>
<keyword evidence="2" id="KW-0813">Transport</keyword>
<dbReference type="SUPFAM" id="SSF103473">
    <property type="entry name" value="MFS general substrate transporter"/>
    <property type="match status" value="1"/>
</dbReference>
<feature type="transmembrane region" description="Helical" evidence="6">
    <location>
        <begin position="95"/>
        <end position="117"/>
    </location>
</feature>
<protein>
    <submittedName>
        <fullName evidence="8">MFS transporter</fullName>
    </submittedName>
</protein>
<gene>
    <name evidence="8" type="ORF">PXH69_33335</name>
</gene>
<feature type="transmembrane region" description="Helical" evidence="6">
    <location>
        <begin position="154"/>
        <end position="174"/>
    </location>
</feature>
<dbReference type="InterPro" id="IPR020846">
    <property type="entry name" value="MFS_dom"/>
</dbReference>
<dbReference type="Proteomes" id="UP001217325">
    <property type="component" value="Unassembled WGS sequence"/>
</dbReference>
<feature type="transmembrane region" description="Helical" evidence="6">
    <location>
        <begin position="129"/>
        <end position="148"/>
    </location>
</feature>
<feature type="transmembrane region" description="Helical" evidence="6">
    <location>
        <begin position="61"/>
        <end position="83"/>
    </location>
</feature>
<evidence type="ECO:0000256" key="4">
    <source>
        <dbReference type="ARBA" id="ARBA00022989"/>
    </source>
</evidence>
<dbReference type="GO" id="GO:0022857">
    <property type="term" value="F:transmembrane transporter activity"/>
    <property type="evidence" value="ECO:0007669"/>
    <property type="project" value="InterPro"/>
</dbReference>
<keyword evidence="3 6" id="KW-0812">Transmembrane</keyword>
<feature type="transmembrane region" description="Helical" evidence="6">
    <location>
        <begin position="216"/>
        <end position="236"/>
    </location>
</feature>
<evidence type="ECO:0000256" key="3">
    <source>
        <dbReference type="ARBA" id="ARBA00022692"/>
    </source>
</evidence>
<proteinExistence type="predicted"/>
<organism evidence="8 9">
    <name type="scientific">Rhodococcus qingshengii</name>
    <dbReference type="NCBI Taxonomy" id="334542"/>
    <lineage>
        <taxon>Bacteria</taxon>
        <taxon>Bacillati</taxon>
        <taxon>Actinomycetota</taxon>
        <taxon>Actinomycetes</taxon>
        <taxon>Mycobacteriales</taxon>
        <taxon>Nocardiaceae</taxon>
        <taxon>Rhodococcus</taxon>
        <taxon>Rhodococcus erythropolis group</taxon>
    </lineage>
</organism>
<dbReference type="InterPro" id="IPR011701">
    <property type="entry name" value="MFS"/>
</dbReference>
<dbReference type="GO" id="GO:0005886">
    <property type="term" value="C:plasma membrane"/>
    <property type="evidence" value="ECO:0007669"/>
    <property type="project" value="UniProtKB-SubCell"/>
</dbReference>
<keyword evidence="4 6" id="KW-1133">Transmembrane helix</keyword>
<feature type="domain" description="Major facilitator superfamily (MFS) profile" evidence="7">
    <location>
        <begin position="1"/>
        <end position="242"/>
    </location>
</feature>
<evidence type="ECO:0000313" key="8">
    <source>
        <dbReference type="EMBL" id="MDE8649858.1"/>
    </source>
</evidence>
<evidence type="ECO:0000313" key="9">
    <source>
        <dbReference type="Proteomes" id="UP001217325"/>
    </source>
</evidence>
<comment type="subcellular location">
    <subcellularLocation>
        <location evidence="1">Cell membrane</location>
        <topology evidence="1">Multi-pass membrane protein</topology>
    </subcellularLocation>
</comment>
<evidence type="ECO:0000259" key="7">
    <source>
        <dbReference type="PROSITE" id="PS50850"/>
    </source>
</evidence>
<evidence type="ECO:0000256" key="2">
    <source>
        <dbReference type="ARBA" id="ARBA00022448"/>
    </source>
</evidence>
<sequence>MLTLERGPAAGTVWVVREHPTEVRWLGALEARRVQDLIDAEQRNRTAVARSRYREVLRSRIVWQLVATYFLWFGATFGVVLWLPTVIKNASPSSSALHVGLLSAIPFVVALIAMLLWGRFGRMSIARNGIAFSLAAAGFAILGGQLIHNGTGQLLLLCVVATGGYMAVGTMLAVPSVMFPEASAGVMVAVMATMGSVGGFAGPFLVGWLSQITGSTLTGFAGLAACFLAASILAWFTIPGGRFPMEAVAVEPNQSLSETGVSKDA</sequence>
<dbReference type="PROSITE" id="PS50850">
    <property type="entry name" value="MFS"/>
    <property type="match status" value="1"/>
</dbReference>
<dbReference type="Gene3D" id="1.20.1250.20">
    <property type="entry name" value="MFS general substrate transporter like domains"/>
    <property type="match status" value="1"/>
</dbReference>
<reference evidence="8" key="1">
    <citation type="submission" date="2023-02" db="EMBL/GenBank/DDBJ databases">
        <title>A novel hydrolase synthesized by Rhodococcus erythropolis HQ is responsible for the detoxification of Zearalenone.</title>
        <authorList>
            <person name="Hu J."/>
            <person name="Xu J."/>
        </authorList>
    </citation>
    <scope>NUCLEOTIDE SEQUENCE</scope>
    <source>
        <strain evidence="8">HQ</strain>
    </source>
</reference>
<dbReference type="PANTHER" id="PTHR43791">
    <property type="entry name" value="PERMEASE-RELATED"/>
    <property type="match status" value="1"/>
</dbReference>
<dbReference type="RefSeq" id="WP_076948942.1">
    <property type="nucleotide sequence ID" value="NZ_JARDXE010000034.1"/>
</dbReference>
<feature type="transmembrane region" description="Helical" evidence="6">
    <location>
        <begin position="186"/>
        <end position="210"/>
    </location>
</feature>
<accession>A0AAW6LVD8</accession>
<keyword evidence="5 6" id="KW-0472">Membrane</keyword>
<evidence type="ECO:0000256" key="6">
    <source>
        <dbReference type="SAM" id="Phobius"/>
    </source>
</evidence>
<dbReference type="Pfam" id="PF07690">
    <property type="entry name" value="MFS_1"/>
    <property type="match status" value="1"/>
</dbReference>
<dbReference type="PANTHER" id="PTHR43791:SF36">
    <property type="entry name" value="TRANSPORTER, PUTATIVE (AFU_ORTHOLOGUE AFUA_6G08340)-RELATED"/>
    <property type="match status" value="1"/>
</dbReference>
<dbReference type="AlphaFoldDB" id="A0AAW6LVD8"/>
<evidence type="ECO:0000256" key="1">
    <source>
        <dbReference type="ARBA" id="ARBA00004651"/>
    </source>
</evidence>
<comment type="caution">
    <text evidence="8">The sequence shown here is derived from an EMBL/GenBank/DDBJ whole genome shotgun (WGS) entry which is preliminary data.</text>
</comment>
<evidence type="ECO:0000256" key="5">
    <source>
        <dbReference type="ARBA" id="ARBA00023136"/>
    </source>
</evidence>
<dbReference type="InterPro" id="IPR036259">
    <property type="entry name" value="MFS_trans_sf"/>
</dbReference>
<name>A0AAW6LVD8_RHOSG</name>